<keyword evidence="6" id="KW-0378">Hydrolase</keyword>
<dbReference type="Pfam" id="PF00270">
    <property type="entry name" value="DEAD"/>
    <property type="match status" value="1"/>
</dbReference>
<evidence type="ECO:0000256" key="6">
    <source>
        <dbReference type="ARBA" id="ARBA00022801"/>
    </source>
</evidence>
<keyword evidence="19" id="KW-1185">Reference proteome</keyword>
<dbReference type="GO" id="GO:0016787">
    <property type="term" value="F:hydrolase activity"/>
    <property type="evidence" value="ECO:0007669"/>
    <property type="project" value="UniProtKB-KW"/>
</dbReference>
<feature type="domain" description="Helicase C-terminal" evidence="16">
    <location>
        <begin position="243"/>
        <end position="466"/>
    </location>
</feature>
<feature type="region of interest" description="Disordered" evidence="14">
    <location>
        <begin position="1"/>
        <end position="22"/>
    </location>
</feature>
<dbReference type="InterPro" id="IPR050079">
    <property type="entry name" value="DEAD_box_RNA_helicase"/>
</dbReference>
<evidence type="ECO:0000256" key="7">
    <source>
        <dbReference type="ARBA" id="ARBA00022806"/>
    </source>
</evidence>
<evidence type="ECO:0000256" key="5">
    <source>
        <dbReference type="ARBA" id="ARBA00022741"/>
    </source>
</evidence>
<comment type="subcellular location">
    <subcellularLocation>
        <location evidence="2">Nucleus</location>
    </subcellularLocation>
</comment>
<evidence type="ECO:0000256" key="14">
    <source>
        <dbReference type="SAM" id="MobiDB-lite"/>
    </source>
</evidence>
<comment type="similarity">
    <text evidence="11">Belongs to the DEAD box helicase family. DDX56/DBP9 subfamily.</text>
</comment>
<dbReference type="OrthoDB" id="1191041at2759"/>
<sequence length="600" mass="67049">MKRKLDQNDVPSEVTKTASSSKRSFDALNLDPRLLQAITKEQFSEPTLIQAEAIPLALEGKDIVARAKTGSGKTAAYALPVLQSVLIRQAATPKTKTTTALVLVPTRELAEQVHKVFSLFSAYCTKEVRCVNLTQKVSDAVLRTLLAESPDIVVTTPGRASQSLNNGSLSLQDLTHLVIDEADLVLSYGYEEDMQTLATAIPKGVQTLLMSATLTSEVTTLKGLFSKNPVVLRLEDEEEGVESVKQYVVKCAEDEKFLLTYVVFKLKLIKGKCIIFVSDVDRSYRLKLFLEQFGIKSCVLNSELPVNSRIHVVQEFNKNVYDIIIAADDQEVLGGIANKQSADGEANAVAPDESEDEDLPSKKKRKLASKDKDYGISRGIDFQNVACVLNFDLPTTSKSYTHRIGRTARAGKTGMALSLVIPAEQHGRHKPTSIPSTKHDEKVLEKIMKHQAKKGKEVHPYHFDMAQVESFRYRMNDALRAVTGQAIREARTRELKQELLKSEKLKRHFEENPEDLRHLRHDNELRGARVQPHLKHVPDYLMPSKGKKGLVADEVGFVGIRKQTDNRIRRARMQNRMRGKAKKAGTRKTDPLKTFSSGRK</sequence>
<dbReference type="GO" id="GO:0005524">
    <property type="term" value="F:ATP binding"/>
    <property type="evidence" value="ECO:0007669"/>
    <property type="project" value="UniProtKB-KW"/>
</dbReference>
<dbReference type="GO" id="GO:0003724">
    <property type="term" value="F:RNA helicase activity"/>
    <property type="evidence" value="ECO:0007669"/>
    <property type="project" value="UniProtKB-EC"/>
</dbReference>
<dbReference type="SUPFAM" id="SSF52540">
    <property type="entry name" value="P-loop containing nucleoside triphosphate hydrolases"/>
    <property type="match status" value="2"/>
</dbReference>
<keyword evidence="8" id="KW-0067">ATP-binding</keyword>
<comment type="caution">
    <text evidence="18">The sequence shown here is derived from an EMBL/GenBank/DDBJ whole genome shotgun (WGS) entry which is preliminary data.</text>
</comment>
<keyword evidence="4" id="KW-0690">Ribosome biogenesis</keyword>
<gene>
    <name evidence="18" type="ORF">UCRPC4_g02844</name>
</gene>
<evidence type="ECO:0000256" key="4">
    <source>
        <dbReference type="ARBA" id="ARBA00022517"/>
    </source>
</evidence>
<evidence type="ECO:0000313" key="19">
    <source>
        <dbReference type="Proteomes" id="UP000053317"/>
    </source>
</evidence>
<name>A0A0G2EN89_PHACM</name>
<keyword evidence="10" id="KW-0539">Nucleus</keyword>
<feature type="domain" description="Helicase ATP-binding" evidence="15">
    <location>
        <begin position="54"/>
        <end position="232"/>
    </location>
</feature>
<dbReference type="InterPro" id="IPR014001">
    <property type="entry name" value="Helicase_ATP-bd"/>
</dbReference>
<dbReference type="PROSITE" id="PS51195">
    <property type="entry name" value="Q_MOTIF"/>
    <property type="match status" value="1"/>
</dbReference>
<dbReference type="InterPro" id="IPR011545">
    <property type="entry name" value="DEAD/DEAH_box_helicase_dom"/>
</dbReference>
<feature type="region of interest" description="Disordered" evidence="14">
    <location>
        <begin position="566"/>
        <end position="600"/>
    </location>
</feature>
<dbReference type="InterPro" id="IPR014014">
    <property type="entry name" value="RNA_helicase_DEAD_Q_motif"/>
</dbReference>
<feature type="compositionally biased region" description="Basic residues" evidence="14">
    <location>
        <begin position="569"/>
        <end position="586"/>
    </location>
</feature>
<dbReference type="GO" id="GO:0033677">
    <property type="term" value="F:DNA/RNA helicase activity"/>
    <property type="evidence" value="ECO:0007669"/>
    <property type="project" value="EnsemblFungi"/>
</dbReference>
<dbReference type="SMART" id="SM00490">
    <property type="entry name" value="HELICc"/>
    <property type="match status" value="1"/>
</dbReference>
<dbReference type="CDD" id="cd17961">
    <property type="entry name" value="DEADc_DDX56"/>
    <property type="match status" value="1"/>
</dbReference>
<dbReference type="EC" id="3.6.4.13" evidence="3"/>
<comment type="catalytic activity">
    <reaction evidence="12">
        <text>ATP + H2O = ADP + phosphate + H(+)</text>
        <dbReference type="Rhea" id="RHEA:13065"/>
        <dbReference type="ChEBI" id="CHEBI:15377"/>
        <dbReference type="ChEBI" id="CHEBI:15378"/>
        <dbReference type="ChEBI" id="CHEBI:30616"/>
        <dbReference type="ChEBI" id="CHEBI:43474"/>
        <dbReference type="ChEBI" id="CHEBI:456216"/>
        <dbReference type="EC" id="3.6.4.13"/>
    </reaction>
</comment>
<reference evidence="18 19" key="2">
    <citation type="submission" date="2015-05" db="EMBL/GenBank/DDBJ databases">
        <authorList>
            <person name="Morales-Cruz A."/>
            <person name="Amrine K.C."/>
            <person name="Cantu D."/>
        </authorList>
    </citation>
    <scope>NUCLEOTIDE SEQUENCE [LARGE SCALE GENOMIC DNA]</scope>
    <source>
        <strain evidence="18">UCRPC4</strain>
    </source>
</reference>
<dbReference type="GO" id="GO:0000463">
    <property type="term" value="P:maturation of LSU-rRNA from tricistronic rRNA transcript (SSU-rRNA, 5.8S rRNA, LSU-rRNA)"/>
    <property type="evidence" value="ECO:0007669"/>
    <property type="project" value="EnsemblFungi"/>
</dbReference>
<reference evidence="18 19" key="1">
    <citation type="submission" date="2015-05" db="EMBL/GenBank/DDBJ databases">
        <title>Distinctive expansion of gene families associated with plant cell wall degradation and secondary metabolism in the genomes of grapevine trunk pathogens.</title>
        <authorList>
            <person name="Lawrence D.P."/>
            <person name="Travadon R."/>
            <person name="Rolshausen P.E."/>
            <person name="Baumgartner K."/>
        </authorList>
    </citation>
    <scope>NUCLEOTIDE SEQUENCE [LARGE SCALE GENOMIC DNA]</scope>
    <source>
        <strain evidence="18">UCRPC4</strain>
    </source>
</reference>
<dbReference type="Gene3D" id="3.40.50.300">
    <property type="entry name" value="P-loop containing nucleotide triphosphate hydrolases"/>
    <property type="match status" value="2"/>
</dbReference>
<organism evidence="18 19">
    <name type="scientific">Phaeomoniella chlamydospora</name>
    <name type="common">Phaeoacremonium chlamydosporum</name>
    <dbReference type="NCBI Taxonomy" id="158046"/>
    <lineage>
        <taxon>Eukaryota</taxon>
        <taxon>Fungi</taxon>
        <taxon>Dikarya</taxon>
        <taxon>Ascomycota</taxon>
        <taxon>Pezizomycotina</taxon>
        <taxon>Eurotiomycetes</taxon>
        <taxon>Chaetothyriomycetidae</taxon>
        <taxon>Phaeomoniellales</taxon>
        <taxon>Phaeomoniellaceae</taxon>
        <taxon>Phaeomoniella</taxon>
    </lineage>
</organism>
<dbReference type="PROSITE" id="PS51192">
    <property type="entry name" value="HELICASE_ATP_BIND_1"/>
    <property type="match status" value="1"/>
</dbReference>
<feature type="domain" description="DEAD-box RNA helicase Q" evidence="17">
    <location>
        <begin position="23"/>
        <end position="51"/>
    </location>
</feature>
<keyword evidence="7 18" id="KW-0347">Helicase</keyword>
<proteinExistence type="inferred from homology"/>
<dbReference type="GO" id="GO:0003723">
    <property type="term" value="F:RNA binding"/>
    <property type="evidence" value="ECO:0007669"/>
    <property type="project" value="UniProtKB-KW"/>
</dbReference>
<dbReference type="PROSITE" id="PS51194">
    <property type="entry name" value="HELICASE_CTER"/>
    <property type="match status" value="1"/>
</dbReference>
<dbReference type="PANTHER" id="PTHR47959:SF21">
    <property type="entry name" value="DEAD-BOX HELICASE 56"/>
    <property type="match status" value="1"/>
</dbReference>
<dbReference type="Proteomes" id="UP000053317">
    <property type="component" value="Unassembled WGS sequence"/>
</dbReference>
<dbReference type="CDD" id="cd18787">
    <property type="entry name" value="SF2_C_DEAD"/>
    <property type="match status" value="1"/>
</dbReference>
<evidence type="ECO:0000259" key="16">
    <source>
        <dbReference type="PROSITE" id="PS51194"/>
    </source>
</evidence>
<evidence type="ECO:0000256" key="3">
    <source>
        <dbReference type="ARBA" id="ARBA00012552"/>
    </source>
</evidence>
<evidence type="ECO:0000256" key="13">
    <source>
        <dbReference type="PROSITE-ProRule" id="PRU00552"/>
    </source>
</evidence>
<dbReference type="GO" id="GO:0005829">
    <property type="term" value="C:cytosol"/>
    <property type="evidence" value="ECO:0007669"/>
    <property type="project" value="TreeGrafter"/>
</dbReference>
<dbReference type="SMART" id="SM00487">
    <property type="entry name" value="DEXDc"/>
    <property type="match status" value="1"/>
</dbReference>
<dbReference type="InterPro" id="IPR001650">
    <property type="entry name" value="Helicase_C-like"/>
</dbReference>
<evidence type="ECO:0000256" key="11">
    <source>
        <dbReference type="ARBA" id="ARBA00038041"/>
    </source>
</evidence>
<evidence type="ECO:0000256" key="1">
    <source>
        <dbReference type="ARBA" id="ARBA00003706"/>
    </source>
</evidence>
<evidence type="ECO:0000256" key="10">
    <source>
        <dbReference type="ARBA" id="ARBA00023242"/>
    </source>
</evidence>
<comment type="function">
    <text evidence="1">ATP-binding RNA helicase involved in the biogenesis of 60S ribosomal subunits and is required for the normal formation of 25S and 5.8S rRNAs.</text>
</comment>
<dbReference type="PANTHER" id="PTHR47959">
    <property type="entry name" value="ATP-DEPENDENT RNA HELICASE RHLE-RELATED"/>
    <property type="match status" value="1"/>
</dbReference>
<dbReference type="EMBL" id="LCWF01000066">
    <property type="protein sequence ID" value="KKY23581.1"/>
    <property type="molecule type" value="Genomic_DNA"/>
</dbReference>
<evidence type="ECO:0000256" key="12">
    <source>
        <dbReference type="ARBA" id="ARBA00047984"/>
    </source>
</evidence>
<dbReference type="GO" id="GO:0005730">
    <property type="term" value="C:nucleolus"/>
    <property type="evidence" value="ECO:0007669"/>
    <property type="project" value="EnsemblFungi"/>
</dbReference>
<evidence type="ECO:0000256" key="9">
    <source>
        <dbReference type="ARBA" id="ARBA00022884"/>
    </source>
</evidence>
<accession>A0A0G2EN89</accession>
<evidence type="ECO:0000259" key="15">
    <source>
        <dbReference type="PROSITE" id="PS51192"/>
    </source>
</evidence>
<dbReference type="GO" id="GO:0003678">
    <property type="term" value="F:DNA helicase activity"/>
    <property type="evidence" value="ECO:0007669"/>
    <property type="project" value="EnsemblFungi"/>
</dbReference>
<dbReference type="InterPro" id="IPR027417">
    <property type="entry name" value="P-loop_NTPase"/>
</dbReference>
<evidence type="ECO:0000256" key="8">
    <source>
        <dbReference type="ARBA" id="ARBA00022840"/>
    </source>
</evidence>
<evidence type="ECO:0000259" key="17">
    <source>
        <dbReference type="PROSITE" id="PS51195"/>
    </source>
</evidence>
<keyword evidence="5" id="KW-0547">Nucleotide-binding</keyword>
<feature type="short sequence motif" description="Q motif" evidence="13">
    <location>
        <begin position="23"/>
        <end position="51"/>
    </location>
</feature>
<dbReference type="Pfam" id="PF00271">
    <property type="entry name" value="Helicase_C"/>
    <property type="match status" value="2"/>
</dbReference>
<evidence type="ECO:0000313" key="18">
    <source>
        <dbReference type="EMBL" id="KKY23581.1"/>
    </source>
</evidence>
<evidence type="ECO:0000256" key="2">
    <source>
        <dbReference type="ARBA" id="ARBA00004123"/>
    </source>
</evidence>
<keyword evidence="9" id="KW-0694">RNA-binding</keyword>
<feature type="region of interest" description="Disordered" evidence="14">
    <location>
        <begin position="343"/>
        <end position="367"/>
    </location>
</feature>
<protein>
    <recommendedName>
        <fullName evidence="3">RNA helicase</fullName>
        <ecNumber evidence="3">3.6.4.13</ecNumber>
    </recommendedName>
</protein>
<dbReference type="AlphaFoldDB" id="A0A0G2EN89"/>